<name>A0ABZ1BPH9_9FIRM</name>
<keyword evidence="3" id="KW-1185">Reference proteome</keyword>
<dbReference type="Proteomes" id="UP001333102">
    <property type="component" value="Chromosome"/>
</dbReference>
<dbReference type="RefSeq" id="WP_324668824.1">
    <property type="nucleotide sequence ID" value="NZ_CP141614.1"/>
</dbReference>
<sequence>MFAWRVDDEIELRLLELEHAGAMHRLTEANRAYLRRWLPWAESETTLEQTEAFIRRSLQQFAEGNGFQAGIWYRQELAGAIGLHYVDRRNRRTEIGYWLAEPLQGRGIMTRACRAVVDHAFGPLGLHRVEIRCATGNHRSRAIPRRLGFREEGVLRQWAWVDGRFHDMVIYGLLAPEWRREPVRGGPLAASL</sequence>
<proteinExistence type="predicted"/>
<dbReference type="GO" id="GO:0016740">
    <property type="term" value="F:transferase activity"/>
    <property type="evidence" value="ECO:0007669"/>
    <property type="project" value="UniProtKB-KW"/>
</dbReference>
<dbReference type="EC" id="2.-.-.-" evidence="2"/>
<evidence type="ECO:0000313" key="3">
    <source>
        <dbReference type="Proteomes" id="UP001333102"/>
    </source>
</evidence>
<dbReference type="InterPro" id="IPR051908">
    <property type="entry name" value="Ribosomal_N-acetyltransferase"/>
</dbReference>
<dbReference type="Gene3D" id="3.40.630.30">
    <property type="match status" value="1"/>
</dbReference>
<reference evidence="3" key="1">
    <citation type="submission" date="2023-12" db="EMBL/GenBank/DDBJ databases">
        <title>Novel isolates from deep terrestrial aquifers shed light on the physiology and ecology of the class Limnochordia.</title>
        <authorList>
            <person name="Karnachuk O.V."/>
            <person name="Lukina A.P."/>
            <person name="Avakyan M.R."/>
            <person name="Kadnikov V."/>
            <person name="Begmatov S."/>
            <person name="Beletsky A.V."/>
            <person name="Mardanov A.V."/>
            <person name="Ravin N.V."/>
        </authorList>
    </citation>
    <scope>NUCLEOTIDE SEQUENCE [LARGE SCALE GENOMIC DNA]</scope>
    <source>
        <strain evidence="3">LN</strain>
    </source>
</reference>
<evidence type="ECO:0000259" key="1">
    <source>
        <dbReference type="PROSITE" id="PS51186"/>
    </source>
</evidence>
<protein>
    <submittedName>
        <fullName evidence="2">GNAT family protein</fullName>
        <ecNumber evidence="2">2.-.-.-</ecNumber>
    </submittedName>
</protein>
<dbReference type="EMBL" id="CP141614">
    <property type="protein sequence ID" value="WRP14490.1"/>
    <property type="molecule type" value="Genomic_DNA"/>
</dbReference>
<dbReference type="InterPro" id="IPR000182">
    <property type="entry name" value="GNAT_dom"/>
</dbReference>
<keyword evidence="2" id="KW-0808">Transferase</keyword>
<dbReference type="PANTHER" id="PTHR43441">
    <property type="entry name" value="RIBOSOMAL-PROTEIN-SERINE ACETYLTRANSFERASE"/>
    <property type="match status" value="1"/>
</dbReference>
<dbReference type="InterPro" id="IPR016181">
    <property type="entry name" value="Acyl_CoA_acyltransferase"/>
</dbReference>
<gene>
    <name evidence="2" type="ORF">VLY81_13895</name>
</gene>
<feature type="domain" description="N-acetyltransferase" evidence="1">
    <location>
        <begin position="21"/>
        <end position="176"/>
    </location>
</feature>
<dbReference type="Pfam" id="PF13302">
    <property type="entry name" value="Acetyltransf_3"/>
    <property type="match status" value="1"/>
</dbReference>
<dbReference type="PANTHER" id="PTHR43441:SF12">
    <property type="entry name" value="RIBOSOMAL N-ACETYLTRANSFERASE YDAF-RELATED"/>
    <property type="match status" value="1"/>
</dbReference>
<evidence type="ECO:0000313" key="2">
    <source>
        <dbReference type="EMBL" id="WRP14490.1"/>
    </source>
</evidence>
<dbReference type="PROSITE" id="PS51186">
    <property type="entry name" value="GNAT"/>
    <property type="match status" value="1"/>
</dbReference>
<organism evidence="2 3">
    <name type="scientific">Geochorda subterranea</name>
    <dbReference type="NCBI Taxonomy" id="3109564"/>
    <lineage>
        <taxon>Bacteria</taxon>
        <taxon>Bacillati</taxon>
        <taxon>Bacillota</taxon>
        <taxon>Limnochordia</taxon>
        <taxon>Limnochordales</taxon>
        <taxon>Geochordaceae</taxon>
        <taxon>Geochorda</taxon>
    </lineage>
</organism>
<dbReference type="SUPFAM" id="SSF55729">
    <property type="entry name" value="Acyl-CoA N-acyltransferases (Nat)"/>
    <property type="match status" value="1"/>
</dbReference>
<accession>A0ABZ1BPH9</accession>